<protein>
    <submittedName>
        <fullName evidence="8">Uncharacterized protein</fullName>
    </submittedName>
</protein>
<dbReference type="SUPFAM" id="SSF53335">
    <property type="entry name" value="S-adenosyl-L-methionine-dependent methyltransferases"/>
    <property type="match status" value="1"/>
</dbReference>
<dbReference type="GO" id="GO:0046872">
    <property type="term" value="F:metal ion binding"/>
    <property type="evidence" value="ECO:0007669"/>
    <property type="project" value="UniProtKB-KW"/>
</dbReference>
<proteinExistence type="inferred from homology"/>
<keyword evidence="4" id="KW-0489">Methyltransferase</keyword>
<dbReference type="EMBL" id="JBJUIK010000011">
    <property type="protein sequence ID" value="KAL3514675.1"/>
    <property type="molecule type" value="Genomic_DNA"/>
</dbReference>
<dbReference type="Pfam" id="PF03492">
    <property type="entry name" value="Methyltransf_7"/>
    <property type="match status" value="1"/>
</dbReference>
<dbReference type="Proteomes" id="UP001630127">
    <property type="component" value="Unassembled WGS sequence"/>
</dbReference>
<keyword evidence="9" id="KW-1185">Reference proteome</keyword>
<dbReference type="Gene3D" id="1.10.1200.270">
    <property type="entry name" value="Methyltransferase, alpha-helical capping domain"/>
    <property type="match status" value="1"/>
</dbReference>
<comment type="pathway">
    <text evidence="2">Alkaloid biosynthesis.</text>
</comment>
<keyword evidence="7" id="KW-0460">Magnesium</keyword>
<dbReference type="AlphaFoldDB" id="A0ABD2Z8L9"/>
<comment type="cofactor">
    <cofactor evidence="1">
        <name>Mg(2+)</name>
        <dbReference type="ChEBI" id="CHEBI:18420"/>
    </cofactor>
</comment>
<comment type="caution">
    <text evidence="8">The sequence shown here is derived from an EMBL/GenBank/DDBJ whole genome shotgun (WGS) entry which is preliminary data.</text>
</comment>
<organism evidence="8 9">
    <name type="scientific">Cinchona calisaya</name>
    <dbReference type="NCBI Taxonomy" id="153742"/>
    <lineage>
        <taxon>Eukaryota</taxon>
        <taxon>Viridiplantae</taxon>
        <taxon>Streptophyta</taxon>
        <taxon>Embryophyta</taxon>
        <taxon>Tracheophyta</taxon>
        <taxon>Spermatophyta</taxon>
        <taxon>Magnoliopsida</taxon>
        <taxon>eudicotyledons</taxon>
        <taxon>Gunneridae</taxon>
        <taxon>Pentapetalae</taxon>
        <taxon>asterids</taxon>
        <taxon>lamiids</taxon>
        <taxon>Gentianales</taxon>
        <taxon>Rubiaceae</taxon>
        <taxon>Cinchonoideae</taxon>
        <taxon>Cinchoneae</taxon>
        <taxon>Cinchona</taxon>
    </lineage>
</organism>
<evidence type="ECO:0000256" key="1">
    <source>
        <dbReference type="ARBA" id="ARBA00001946"/>
    </source>
</evidence>
<sequence>MEIILHMNGGEGETSYAKNSVVQKTIISYANSSMEQAVDDILCKNFPECMGIADLGCSSGPNTLMLISEIIEIVNSKSLKMGNAIPEISVSLNDLPGNDFNDIFASLPAFYQKQEEEEKLKGFRNNCFISCVAGSFYGRLFPKKSLHLVHSCLHWLSQVPPLLDVDAIEPQNKGKIYISKTSPQSV</sequence>
<evidence type="ECO:0000313" key="9">
    <source>
        <dbReference type="Proteomes" id="UP001630127"/>
    </source>
</evidence>
<name>A0ABD2Z8L9_9GENT</name>
<accession>A0ABD2Z8L9</accession>
<evidence type="ECO:0000313" key="8">
    <source>
        <dbReference type="EMBL" id="KAL3514675.1"/>
    </source>
</evidence>
<keyword evidence="6" id="KW-0479">Metal-binding</keyword>
<reference evidence="8 9" key="1">
    <citation type="submission" date="2024-11" db="EMBL/GenBank/DDBJ databases">
        <title>A near-complete genome assembly of Cinchona calisaya.</title>
        <authorList>
            <person name="Lian D.C."/>
            <person name="Zhao X.W."/>
            <person name="Wei L."/>
        </authorList>
    </citation>
    <scope>NUCLEOTIDE SEQUENCE [LARGE SCALE GENOMIC DNA]</scope>
    <source>
        <tissue evidence="8">Nenye</tissue>
    </source>
</reference>
<dbReference type="GO" id="GO:0008168">
    <property type="term" value="F:methyltransferase activity"/>
    <property type="evidence" value="ECO:0007669"/>
    <property type="project" value="UniProtKB-KW"/>
</dbReference>
<dbReference type="InterPro" id="IPR042086">
    <property type="entry name" value="MeTrfase_capping"/>
</dbReference>
<evidence type="ECO:0000256" key="6">
    <source>
        <dbReference type="ARBA" id="ARBA00022723"/>
    </source>
</evidence>
<dbReference type="PANTHER" id="PTHR31009">
    <property type="entry name" value="S-ADENOSYL-L-METHIONINE:CARBOXYL METHYLTRANSFERASE FAMILY PROTEIN"/>
    <property type="match status" value="1"/>
</dbReference>
<evidence type="ECO:0000256" key="5">
    <source>
        <dbReference type="ARBA" id="ARBA00022679"/>
    </source>
</evidence>
<dbReference type="GO" id="GO:0032259">
    <property type="term" value="P:methylation"/>
    <property type="evidence" value="ECO:0007669"/>
    <property type="project" value="UniProtKB-KW"/>
</dbReference>
<gene>
    <name evidence="8" type="ORF">ACH5RR_027392</name>
</gene>
<evidence type="ECO:0000256" key="2">
    <source>
        <dbReference type="ARBA" id="ARBA00004913"/>
    </source>
</evidence>
<evidence type="ECO:0000256" key="7">
    <source>
        <dbReference type="ARBA" id="ARBA00022842"/>
    </source>
</evidence>
<dbReference type="Gene3D" id="3.40.50.150">
    <property type="entry name" value="Vaccinia Virus protein VP39"/>
    <property type="match status" value="1"/>
</dbReference>
<evidence type="ECO:0000256" key="4">
    <source>
        <dbReference type="ARBA" id="ARBA00022603"/>
    </source>
</evidence>
<dbReference type="InterPro" id="IPR005299">
    <property type="entry name" value="MeTrfase_7"/>
</dbReference>
<evidence type="ECO:0000256" key="3">
    <source>
        <dbReference type="ARBA" id="ARBA00007967"/>
    </source>
</evidence>
<keyword evidence="5" id="KW-0808">Transferase</keyword>
<dbReference type="InterPro" id="IPR029063">
    <property type="entry name" value="SAM-dependent_MTases_sf"/>
</dbReference>
<comment type="similarity">
    <text evidence="3">Belongs to the methyltransferase superfamily. Type-7 methyltransferase family.</text>
</comment>